<evidence type="ECO:0000256" key="3">
    <source>
        <dbReference type="SAM" id="MobiDB-lite"/>
    </source>
</evidence>
<evidence type="ECO:0000313" key="6">
    <source>
        <dbReference type="Proteomes" id="UP000821837"/>
    </source>
</evidence>
<dbReference type="PANTHER" id="PTHR19303:SF73">
    <property type="entry name" value="PROTEIN PDC2"/>
    <property type="match status" value="1"/>
</dbReference>
<dbReference type="PANTHER" id="PTHR19303">
    <property type="entry name" value="TRANSPOSON"/>
    <property type="match status" value="1"/>
</dbReference>
<dbReference type="Pfam" id="PF03221">
    <property type="entry name" value="HTH_Tnp_Tc5"/>
    <property type="match status" value="1"/>
</dbReference>
<protein>
    <recommendedName>
        <fullName evidence="4">HTH CENPB-type domain-containing protein</fullName>
    </recommendedName>
</protein>
<dbReference type="Proteomes" id="UP000821837">
    <property type="component" value="Chromosome 1"/>
</dbReference>
<feature type="domain" description="HTH CENPB-type" evidence="4">
    <location>
        <begin position="18"/>
        <end position="89"/>
    </location>
</feature>
<dbReference type="EMBL" id="JABSTV010001245">
    <property type="protein sequence ID" value="KAH7983744.1"/>
    <property type="molecule type" value="Genomic_DNA"/>
</dbReference>
<comment type="subcellular location">
    <subcellularLocation>
        <location evidence="1">Nucleus</location>
    </subcellularLocation>
</comment>
<dbReference type="InterPro" id="IPR006600">
    <property type="entry name" value="HTH_CenpB_DNA-bd_dom"/>
</dbReference>
<dbReference type="SMART" id="SM00674">
    <property type="entry name" value="CENPB"/>
    <property type="match status" value="1"/>
</dbReference>
<sequence>MKNKDKILGTTETSSGSEQKRVRQGFHPQLEEALSIWLNAIVAQRVPVSGHLLKQKAETLALRLGIDGFKFNDGWLRNFKKRYDLAFRKRCV</sequence>
<name>A0A9D4YQ37_RHISA</name>
<evidence type="ECO:0000256" key="2">
    <source>
        <dbReference type="ARBA" id="ARBA00023125"/>
    </source>
</evidence>
<dbReference type="GO" id="GO:0003677">
    <property type="term" value="F:DNA binding"/>
    <property type="evidence" value="ECO:0007669"/>
    <property type="project" value="UniProtKB-KW"/>
</dbReference>
<evidence type="ECO:0000259" key="4">
    <source>
        <dbReference type="PROSITE" id="PS51253"/>
    </source>
</evidence>
<keyword evidence="2" id="KW-0238">DNA-binding</keyword>
<dbReference type="GO" id="GO:0005634">
    <property type="term" value="C:nucleus"/>
    <property type="evidence" value="ECO:0007669"/>
    <property type="project" value="UniProtKB-SubCell"/>
</dbReference>
<evidence type="ECO:0000313" key="5">
    <source>
        <dbReference type="EMBL" id="KAH7983744.1"/>
    </source>
</evidence>
<accession>A0A9D4YQ37</accession>
<dbReference type="PROSITE" id="PS51253">
    <property type="entry name" value="HTH_CENPB"/>
    <property type="match status" value="1"/>
</dbReference>
<keyword evidence="6" id="KW-1185">Reference proteome</keyword>
<dbReference type="InterPro" id="IPR009057">
    <property type="entry name" value="Homeodomain-like_sf"/>
</dbReference>
<dbReference type="Gene3D" id="1.10.10.60">
    <property type="entry name" value="Homeodomain-like"/>
    <property type="match status" value="1"/>
</dbReference>
<reference evidence="5" key="1">
    <citation type="journal article" date="2020" name="Cell">
        <title>Large-Scale Comparative Analyses of Tick Genomes Elucidate Their Genetic Diversity and Vector Capacities.</title>
        <authorList>
            <consortium name="Tick Genome and Microbiome Consortium (TIGMIC)"/>
            <person name="Jia N."/>
            <person name="Wang J."/>
            <person name="Shi W."/>
            <person name="Du L."/>
            <person name="Sun Y."/>
            <person name="Zhan W."/>
            <person name="Jiang J.F."/>
            <person name="Wang Q."/>
            <person name="Zhang B."/>
            <person name="Ji P."/>
            <person name="Bell-Sakyi L."/>
            <person name="Cui X.M."/>
            <person name="Yuan T.T."/>
            <person name="Jiang B.G."/>
            <person name="Yang W.F."/>
            <person name="Lam T.T."/>
            <person name="Chang Q.C."/>
            <person name="Ding S.J."/>
            <person name="Wang X.J."/>
            <person name="Zhu J.G."/>
            <person name="Ruan X.D."/>
            <person name="Zhao L."/>
            <person name="Wei J.T."/>
            <person name="Ye R.Z."/>
            <person name="Que T.C."/>
            <person name="Du C.H."/>
            <person name="Zhou Y.H."/>
            <person name="Cheng J.X."/>
            <person name="Dai P.F."/>
            <person name="Guo W.B."/>
            <person name="Han X.H."/>
            <person name="Huang E.J."/>
            <person name="Li L.F."/>
            <person name="Wei W."/>
            <person name="Gao Y.C."/>
            <person name="Liu J.Z."/>
            <person name="Shao H.Z."/>
            <person name="Wang X."/>
            <person name="Wang C.C."/>
            <person name="Yang T.C."/>
            <person name="Huo Q.B."/>
            <person name="Li W."/>
            <person name="Chen H.Y."/>
            <person name="Chen S.E."/>
            <person name="Zhou L.G."/>
            <person name="Ni X.B."/>
            <person name="Tian J.H."/>
            <person name="Sheng Y."/>
            <person name="Liu T."/>
            <person name="Pan Y.S."/>
            <person name="Xia L.Y."/>
            <person name="Li J."/>
            <person name="Zhao F."/>
            <person name="Cao W.C."/>
        </authorList>
    </citation>
    <scope>NUCLEOTIDE SEQUENCE</scope>
    <source>
        <strain evidence="5">Rsan-2018</strain>
    </source>
</reference>
<proteinExistence type="predicted"/>
<dbReference type="VEuPathDB" id="VectorBase:RSAN_050645"/>
<dbReference type="AlphaFoldDB" id="A0A9D4YQ37"/>
<feature type="region of interest" description="Disordered" evidence="3">
    <location>
        <begin position="1"/>
        <end position="22"/>
    </location>
</feature>
<comment type="caution">
    <text evidence="5">The sequence shown here is derived from an EMBL/GenBank/DDBJ whole genome shotgun (WGS) entry which is preliminary data.</text>
</comment>
<organism evidence="5 6">
    <name type="scientific">Rhipicephalus sanguineus</name>
    <name type="common">Brown dog tick</name>
    <name type="synonym">Ixodes sanguineus</name>
    <dbReference type="NCBI Taxonomy" id="34632"/>
    <lineage>
        <taxon>Eukaryota</taxon>
        <taxon>Metazoa</taxon>
        <taxon>Ecdysozoa</taxon>
        <taxon>Arthropoda</taxon>
        <taxon>Chelicerata</taxon>
        <taxon>Arachnida</taxon>
        <taxon>Acari</taxon>
        <taxon>Parasitiformes</taxon>
        <taxon>Ixodida</taxon>
        <taxon>Ixodoidea</taxon>
        <taxon>Ixodidae</taxon>
        <taxon>Rhipicephalinae</taxon>
        <taxon>Rhipicephalus</taxon>
        <taxon>Rhipicephalus</taxon>
    </lineage>
</organism>
<dbReference type="SUPFAM" id="SSF46689">
    <property type="entry name" value="Homeodomain-like"/>
    <property type="match status" value="1"/>
</dbReference>
<evidence type="ECO:0000256" key="1">
    <source>
        <dbReference type="ARBA" id="ARBA00004123"/>
    </source>
</evidence>
<gene>
    <name evidence="5" type="ORF">HPB52_014062</name>
</gene>
<dbReference type="InterPro" id="IPR050863">
    <property type="entry name" value="CenT-Element_Derived"/>
</dbReference>
<reference evidence="5" key="2">
    <citation type="submission" date="2021-09" db="EMBL/GenBank/DDBJ databases">
        <authorList>
            <person name="Jia N."/>
            <person name="Wang J."/>
            <person name="Shi W."/>
            <person name="Du L."/>
            <person name="Sun Y."/>
            <person name="Zhan W."/>
            <person name="Jiang J."/>
            <person name="Wang Q."/>
            <person name="Zhang B."/>
            <person name="Ji P."/>
            <person name="Sakyi L.B."/>
            <person name="Cui X."/>
            <person name="Yuan T."/>
            <person name="Jiang B."/>
            <person name="Yang W."/>
            <person name="Lam T.T.-Y."/>
            <person name="Chang Q."/>
            <person name="Ding S."/>
            <person name="Wang X."/>
            <person name="Zhu J."/>
            <person name="Ruan X."/>
            <person name="Zhao L."/>
            <person name="Wei J."/>
            <person name="Que T."/>
            <person name="Du C."/>
            <person name="Cheng J."/>
            <person name="Dai P."/>
            <person name="Han X."/>
            <person name="Huang E."/>
            <person name="Gao Y."/>
            <person name="Liu J."/>
            <person name="Shao H."/>
            <person name="Ye R."/>
            <person name="Li L."/>
            <person name="Wei W."/>
            <person name="Wang X."/>
            <person name="Wang C."/>
            <person name="Huo Q."/>
            <person name="Li W."/>
            <person name="Guo W."/>
            <person name="Chen H."/>
            <person name="Chen S."/>
            <person name="Zhou L."/>
            <person name="Zhou L."/>
            <person name="Ni X."/>
            <person name="Tian J."/>
            <person name="Zhou Y."/>
            <person name="Sheng Y."/>
            <person name="Liu T."/>
            <person name="Pan Y."/>
            <person name="Xia L."/>
            <person name="Li J."/>
            <person name="Zhao F."/>
            <person name="Cao W."/>
        </authorList>
    </citation>
    <scope>NUCLEOTIDE SEQUENCE</scope>
    <source>
        <strain evidence="5">Rsan-2018</strain>
        <tissue evidence="5">Larvae</tissue>
    </source>
</reference>